<accession>A0ACC0UBI1</accession>
<dbReference type="EMBL" id="JAGFNK010000074">
    <property type="protein sequence ID" value="KAI9508991.1"/>
    <property type="molecule type" value="Genomic_DNA"/>
</dbReference>
<keyword evidence="2" id="KW-1185">Reference proteome</keyword>
<gene>
    <name evidence="1" type="ORF">F5148DRAFT_1283390</name>
</gene>
<sequence length="119" mass="13199">MDQHMTCSRCPTTKVWVLIDKEEARKTAKAKKAMNVAKRKQQELQQENVAPTPKPTECSGPRVEEDDSVFTFADTFLWVQLPTSEFVQLGDTATSNGGHGETFTPLPSRGTGCWANVKV</sequence>
<comment type="caution">
    <text evidence="1">The sequence shown here is derived from an EMBL/GenBank/DDBJ whole genome shotgun (WGS) entry which is preliminary data.</text>
</comment>
<name>A0ACC0UBI1_9AGAM</name>
<organism evidence="1 2">
    <name type="scientific">Russula earlei</name>
    <dbReference type="NCBI Taxonomy" id="71964"/>
    <lineage>
        <taxon>Eukaryota</taxon>
        <taxon>Fungi</taxon>
        <taxon>Dikarya</taxon>
        <taxon>Basidiomycota</taxon>
        <taxon>Agaricomycotina</taxon>
        <taxon>Agaricomycetes</taxon>
        <taxon>Russulales</taxon>
        <taxon>Russulaceae</taxon>
        <taxon>Russula</taxon>
    </lineage>
</organism>
<evidence type="ECO:0000313" key="2">
    <source>
        <dbReference type="Proteomes" id="UP001207468"/>
    </source>
</evidence>
<evidence type="ECO:0000313" key="1">
    <source>
        <dbReference type="EMBL" id="KAI9508991.1"/>
    </source>
</evidence>
<reference evidence="1" key="1">
    <citation type="submission" date="2021-03" db="EMBL/GenBank/DDBJ databases">
        <title>Evolutionary priming and transition to the ectomycorrhizal habit in an iconic lineage of mushroom-forming fungi: is preadaptation a requirement?</title>
        <authorList>
            <consortium name="DOE Joint Genome Institute"/>
            <person name="Looney B.P."/>
            <person name="Miyauchi S."/>
            <person name="Morin E."/>
            <person name="Drula E."/>
            <person name="Courty P.E."/>
            <person name="Chicoki N."/>
            <person name="Fauchery L."/>
            <person name="Kohler A."/>
            <person name="Kuo A."/>
            <person name="LaButti K."/>
            <person name="Pangilinan J."/>
            <person name="Lipzen A."/>
            <person name="Riley R."/>
            <person name="Andreopoulos W."/>
            <person name="He G."/>
            <person name="Johnson J."/>
            <person name="Barry K.W."/>
            <person name="Grigoriev I.V."/>
            <person name="Nagy L."/>
            <person name="Hibbett D."/>
            <person name="Henrissat B."/>
            <person name="Matheny P.B."/>
            <person name="Labbe J."/>
            <person name="Martin A.F."/>
        </authorList>
    </citation>
    <scope>NUCLEOTIDE SEQUENCE</scope>
    <source>
        <strain evidence="1">BPL698</strain>
    </source>
</reference>
<proteinExistence type="predicted"/>
<dbReference type="Proteomes" id="UP001207468">
    <property type="component" value="Unassembled WGS sequence"/>
</dbReference>
<protein>
    <submittedName>
        <fullName evidence="1">Uncharacterized protein</fullName>
    </submittedName>
</protein>